<dbReference type="EMBL" id="JACHHN010000004">
    <property type="protein sequence ID" value="MBB5191391.1"/>
    <property type="molecule type" value="Genomic_DNA"/>
</dbReference>
<sequence length="374" mass="40154">MPLRTESPYVYPSHPVARMKATGREGHLQAQQVDVEDANLQRKIEINTTIHEAGVPLAILGSAWVVDTLQQQISSTSIAERVTQLLPRKRRSGDAQTVQARWLEAPGHAWQRPDGADAVRQLAVLEWVLGRLLKKVKPALLALPAGAPLQVRLHIETQVAEAEIRTCWQSAWQQEVGSTRAPAPTIQADLPALAAAEGWLESGEHPDQAPLILLVVVKLAALQEQLPASGTAEAATVLLLAGTGIVRQSGLRPVAALHRPERRMPDRLEHGLRHALCWSGLTGETILHQWLTGGAQSAAQRALLSACAPFPIGVKTTPGLLGLHDLDWALGNMSTAGEWLTVALATEHVGVSGEPQLVSPETDGQITLAVVAPF</sequence>
<comment type="caution">
    <text evidence="1">The sequence shown here is derived from an EMBL/GenBank/DDBJ whole genome shotgun (WGS) entry which is preliminary data.</text>
</comment>
<organism evidence="1 2">
    <name type="scientific">Silvimonas terrae</name>
    <dbReference type="NCBI Taxonomy" id="300266"/>
    <lineage>
        <taxon>Bacteria</taxon>
        <taxon>Pseudomonadati</taxon>
        <taxon>Pseudomonadota</taxon>
        <taxon>Betaproteobacteria</taxon>
        <taxon>Neisseriales</taxon>
        <taxon>Chitinibacteraceae</taxon>
        <taxon>Silvimonas</taxon>
    </lineage>
</organism>
<proteinExistence type="predicted"/>
<name>A0A840RGP2_9NEIS</name>
<accession>A0A840RGP2</accession>
<protein>
    <submittedName>
        <fullName evidence="1">Uncharacterized protein</fullName>
    </submittedName>
</protein>
<dbReference type="Proteomes" id="UP000543030">
    <property type="component" value="Unassembled WGS sequence"/>
</dbReference>
<dbReference type="AlphaFoldDB" id="A0A840RGP2"/>
<evidence type="ECO:0000313" key="1">
    <source>
        <dbReference type="EMBL" id="MBB5191391.1"/>
    </source>
</evidence>
<dbReference type="RefSeq" id="WP_184100354.1">
    <property type="nucleotide sequence ID" value="NZ_JACHHN010000004.1"/>
</dbReference>
<reference evidence="1 2" key="1">
    <citation type="submission" date="2020-08" db="EMBL/GenBank/DDBJ databases">
        <title>Genomic Encyclopedia of Type Strains, Phase IV (KMG-IV): sequencing the most valuable type-strain genomes for metagenomic binning, comparative biology and taxonomic classification.</title>
        <authorList>
            <person name="Goeker M."/>
        </authorList>
    </citation>
    <scope>NUCLEOTIDE SEQUENCE [LARGE SCALE GENOMIC DNA]</scope>
    <source>
        <strain evidence="1 2">DSM 18233</strain>
    </source>
</reference>
<keyword evidence="2" id="KW-1185">Reference proteome</keyword>
<evidence type="ECO:0000313" key="2">
    <source>
        <dbReference type="Proteomes" id="UP000543030"/>
    </source>
</evidence>
<gene>
    <name evidence="1" type="ORF">HNQ50_002121</name>
</gene>